<evidence type="ECO:0000313" key="1">
    <source>
        <dbReference type="EMBL" id="TGX40134.1"/>
    </source>
</evidence>
<gene>
    <name evidence="1" type="ORF">E5A74_16335</name>
</gene>
<dbReference type="RefSeq" id="WP_135986688.1">
    <property type="nucleotide sequence ID" value="NZ_JAASQM010000001.1"/>
</dbReference>
<dbReference type="EMBL" id="SRXU01000007">
    <property type="protein sequence ID" value="TGX40134.1"/>
    <property type="molecule type" value="Genomic_DNA"/>
</dbReference>
<organism evidence="1 2">
    <name type="scientific">Sphingomonas naasensis</name>
    <dbReference type="NCBI Taxonomy" id="1344951"/>
    <lineage>
        <taxon>Bacteria</taxon>
        <taxon>Pseudomonadati</taxon>
        <taxon>Pseudomonadota</taxon>
        <taxon>Alphaproteobacteria</taxon>
        <taxon>Sphingomonadales</taxon>
        <taxon>Sphingomonadaceae</taxon>
        <taxon>Sphingomonas</taxon>
    </lineage>
</organism>
<evidence type="ECO:0000313" key="2">
    <source>
        <dbReference type="Proteomes" id="UP000309848"/>
    </source>
</evidence>
<comment type="caution">
    <text evidence="1">The sequence shown here is derived from an EMBL/GenBank/DDBJ whole genome shotgun (WGS) entry which is preliminary data.</text>
</comment>
<accession>A0A4S1WB24</accession>
<proteinExistence type="predicted"/>
<protein>
    <submittedName>
        <fullName evidence="1">Uncharacterized protein</fullName>
    </submittedName>
</protein>
<name>A0A4S1WB24_9SPHN</name>
<keyword evidence="2" id="KW-1185">Reference proteome</keyword>
<dbReference type="AlphaFoldDB" id="A0A4S1WB24"/>
<dbReference type="Proteomes" id="UP000309848">
    <property type="component" value="Unassembled WGS sequence"/>
</dbReference>
<reference evidence="1 2" key="1">
    <citation type="submission" date="2019-04" db="EMBL/GenBank/DDBJ databases">
        <title>Sphingomonas psychrotolerans sp. nov., isolated from soil in the Tianshan Mountains, Xinjiang, China.</title>
        <authorList>
            <person name="Luo Y."/>
            <person name="Sheng H."/>
        </authorList>
    </citation>
    <scope>NUCLEOTIDE SEQUENCE [LARGE SCALE GENOMIC DNA]</scope>
    <source>
        <strain evidence="1 2">KIS18-15</strain>
    </source>
</reference>
<sequence>MRAADPCESSDPPRSLRLGVAVQAALLLATGLLAFTPPAHGLMLLVPLGPGGAGSVEALIDASGATRVAIGPLPGSFYVEGARARLLPAAMARGVLLFSGRPRLCGPFPEASTS</sequence>